<feature type="coiled-coil region" evidence="1">
    <location>
        <begin position="307"/>
        <end position="372"/>
    </location>
</feature>
<organism evidence="3 4">
    <name type="scientific">Paracoccus halophilus</name>
    <dbReference type="NCBI Taxonomy" id="376733"/>
    <lineage>
        <taxon>Bacteria</taxon>
        <taxon>Pseudomonadati</taxon>
        <taxon>Pseudomonadota</taxon>
        <taxon>Alphaproteobacteria</taxon>
        <taxon>Rhodobacterales</taxon>
        <taxon>Paracoccaceae</taxon>
        <taxon>Paracoccus</taxon>
    </lineage>
</organism>
<evidence type="ECO:0000313" key="3">
    <source>
        <dbReference type="EMBL" id="SFA61068.1"/>
    </source>
</evidence>
<keyword evidence="2" id="KW-1133">Transmembrane helix</keyword>
<dbReference type="PANTHER" id="PTHR32309:SF31">
    <property type="entry name" value="CAPSULAR EXOPOLYSACCHARIDE FAMILY"/>
    <property type="match status" value="1"/>
</dbReference>
<accession>A0A1I0UAJ1</accession>
<evidence type="ECO:0000256" key="2">
    <source>
        <dbReference type="SAM" id="Phobius"/>
    </source>
</evidence>
<proteinExistence type="predicted"/>
<keyword evidence="2" id="KW-0812">Transmembrane</keyword>
<feature type="coiled-coil region" evidence="1">
    <location>
        <begin position="166"/>
        <end position="200"/>
    </location>
</feature>
<evidence type="ECO:0000313" key="4">
    <source>
        <dbReference type="Proteomes" id="UP000182312"/>
    </source>
</evidence>
<gene>
    <name evidence="3" type="ORF">SAMN04487972_1334</name>
</gene>
<feature type="transmembrane region" description="Helical" evidence="2">
    <location>
        <begin position="465"/>
        <end position="483"/>
    </location>
</feature>
<dbReference type="Proteomes" id="UP000182312">
    <property type="component" value="Unassembled WGS sequence"/>
</dbReference>
<feature type="transmembrane region" description="Helical" evidence="2">
    <location>
        <begin position="405"/>
        <end position="426"/>
    </location>
</feature>
<dbReference type="PANTHER" id="PTHR32309">
    <property type="entry name" value="TYROSINE-PROTEIN KINASE"/>
    <property type="match status" value="1"/>
</dbReference>
<dbReference type="AlphaFoldDB" id="A0A1I0UAJ1"/>
<name>A0A1I0UAJ1_9RHOB</name>
<dbReference type="EMBL" id="FOJO01000033">
    <property type="protein sequence ID" value="SFA61068.1"/>
    <property type="molecule type" value="Genomic_DNA"/>
</dbReference>
<keyword evidence="1" id="KW-0175">Coiled coil</keyword>
<evidence type="ECO:0000256" key="1">
    <source>
        <dbReference type="SAM" id="Coils"/>
    </source>
</evidence>
<keyword evidence="2" id="KW-0472">Membrane</keyword>
<reference evidence="3 4" key="1">
    <citation type="submission" date="2016-10" db="EMBL/GenBank/DDBJ databases">
        <authorList>
            <person name="de Groot N.N."/>
        </authorList>
    </citation>
    <scope>NUCLEOTIDE SEQUENCE [LARGE SCALE GENOMIC DNA]</scope>
    <source>
        <strain evidence="3 4">CGMCC 1.6117</strain>
    </source>
</reference>
<feature type="transmembrane region" description="Helical" evidence="2">
    <location>
        <begin position="20"/>
        <end position="37"/>
    </location>
</feature>
<sequence length="502" mass="55634">MGPIQSLEDMISLIWRRLPLILTISVLGVLISFYMIVSSPRTYQASAVIQLDMPAAIDQGSDSSLPASRRVQLIEQRLMARANLRDVVERLGLFADTPELSESDKLQALRSSTRIESISAPGVSVDSRMSLAAIIITSQAGTARTAAAIANDFADSVVNRDRDNRKARIEESYEFLAGEERRLNEQLAAYERQIVEYSARNEDSLPTSQEFVQSELGQLNELESAADRDIMALQRERLALEAGNLAAMGTRSSSSLVQQVRAAEIELAQARRTLAPEHPEIARLEANLERLNSGVEISAPDVTLRQLELIDTQLEELNQEKIALDARRKEIALARARIPQVARELDAMNRQLRRLQDRYAEISRQIAQVETQQLLMNNDQAERFLLLEEAVPPENPVLSDRKKKAVMGAGASGALALLAAFVLELMKPALRRERQFARATGTRPIISLPYRPTPAEVTARRYRHVYVVAVLVLGAFVALWLIGRVPGLPSPGVVATPTERLG</sequence>
<dbReference type="InterPro" id="IPR050445">
    <property type="entry name" value="Bact_polysacc_biosynth/exp"/>
</dbReference>
<protein>
    <submittedName>
        <fullName evidence="3">Uncharacterized protein involved in exopolysaccharide biosynthesis</fullName>
    </submittedName>
</protein>